<accession>A0A811V381</accession>
<evidence type="ECO:0000313" key="2">
    <source>
        <dbReference type="EMBL" id="CAD7005311.1"/>
    </source>
</evidence>
<evidence type="ECO:0000256" key="1">
    <source>
        <dbReference type="SAM" id="MobiDB-lite"/>
    </source>
</evidence>
<feature type="compositionally biased region" description="Polar residues" evidence="1">
    <location>
        <begin position="81"/>
        <end position="94"/>
    </location>
</feature>
<feature type="region of interest" description="Disordered" evidence="1">
    <location>
        <begin position="74"/>
        <end position="104"/>
    </location>
</feature>
<dbReference type="AlphaFoldDB" id="A0A811V381"/>
<sequence>MPFSIMTTSHNNGERSAVVKGWTYEQTHCRRNELTFLSSFRLCDSDLDDQMHRIMDRNKKTGERLGVYMNRRTEPEVKGMTNRSKNGETPSSRCGPTGGRINEL</sequence>
<evidence type="ECO:0000313" key="3">
    <source>
        <dbReference type="Proteomes" id="UP000606786"/>
    </source>
</evidence>
<proteinExistence type="predicted"/>
<dbReference type="Proteomes" id="UP000606786">
    <property type="component" value="Unassembled WGS sequence"/>
</dbReference>
<gene>
    <name evidence="2" type="ORF">CCAP1982_LOCUS13672</name>
</gene>
<organism evidence="2 3">
    <name type="scientific">Ceratitis capitata</name>
    <name type="common">Mediterranean fruit fly</name>
    <name type="synonym">Tephritis capitata</name>
    <dbReference type="NCBI Taxonomy" id="7213"/>
    <lineage>
        <taxon>Eukaryota</taxon>
        <taxon>Metazoa</taxon>
        <taxon>Ecdysozoa</taxon>
        <taxon>Arthropoda</taxon>
        <taxon>Hexapoda</taxon>
        <taxon>Insecta</taxon>
        <taxon>Pterygota</taxon>
        <taxon>Neoptera</taxon>
        <taxon>Endopterygota</taxon>
        <taxon>Diptera</taxon>
        <taxon>Brachycera</taxon>
        <taxon>Muscomorpha</taxon>
        <taxon>Tephritoidea</taxon>
        <taxon>Tephritidae</taxon>
        <taxon>Ceratitis</taxon>
        <taxon>Ceratitis</taxon>
    </lineage>
</organism>
<reference evidence="2" key="1">
    <citation type="submission" date="2020-11" db="EMBL/GenBank/DDBJ databases">
        <authorList>
            <person name="Whitehead M."/>
        </authorList>
    </citation>
    <scope>NUCLEOTIDE SEQUENCE</scope>
    <source>
        <strain evidence="2">EGII</strain>
    </source>
</reference>
<dbReference type="EMBL" id="CAJHJT010000034">
    <property type="protein sequence ID" value="CAD7005311.1"/>
    <property type="molecule type" value="Genomic_DNA"/>
</dbReference>
<name>A0A811V381_CERCA</name>
<protein>
    <submittedName>
        <fullName evidence="2">(Mediterranean fruit fly) hypothetical protein</fullName>
    </submittedName>
</protein>
<keyword evidence="3" id="KW-1185">Reference proteome</keyword>
<comment type="caution">
    <text evidence="2">The sequence shown here is derived from an EMBL/GenBank/DDBJ whole genome shotgun (WGS) entry which is preliminary data.</text>
</comment>